<keyword evidence="1" id="KW-0472">Membrane</keyword>
<feature type="transmembrane region" description="Helical" evidence="1">
    <location>
        <begin position="85"/>
        <end position="110"/>
    </location>
</feature>
<keyword evidence="1" id="KW-1133">Transmembrane helix</keyword>
<sequence>MTDTALIYVVERFFYRLIEFLRHWYVKSGRLYSNFVLNQLERLDYYLAWKITAQHLFEPLYKDYSFIGYALGFPLRLIRLVVASVVYAVVICFAIAVYLLWLLIPVYLIFKAITPLV</sequence>
<dbReference type="EMBL" id="PCRZ01000019">
    <property type="protein sequence ID" value="PIP30006.1"/>
    <property type="molecule type" value="Genomic_DNA"/>
</dbReference>
<accession>A0A2G9ZA31</accession>
<name>A0A2G9ZA31_9BACT</name>
<evidence type="ECO:0000256" key="1">
    <source>
        <dbReference type="SAM" id="Phobius"/>
    </source>
</evidence>
<keyword evidence="1" id="KW-0812">Transmembrane</keyword>
<comment type="caution">
    <text evidence="2">The sequence shown here is derived from an EMBL/GenBank/DDBJ whole genome shotgun (WGS) entry which is preliminary data.</text>
</comment>
<dbReference type="Proteomes" id="UP000228812">
    <property type="component" value="Unassembled WGS sequence"/>
</dbReference>
<dbReference type="AlphaFoldDB" id="A0A2G9ZA31"/>
<gene>
    <name evidence="2" type="ORF">COX26_01075</name>
</gene>
<proteinExistence type="predicted"/>
<evidence type="ECO:0000313" key="2">
    <source>
        <dbReference type="EMBL" id="PIP30006.1"/>
    </source>
</evidence>
<protein>
    <submittedName>
        <fullName evidence="2">Uncharacterized protein</fullName>
    </submittedName>
</protein>
<organism evidence="2 3">
    <name type="scientific">Candidatus Jorgensenbacteria bacterium CG23_combo_of_CG06-09_8_20_14_all_54_14</name>
    <dbReference type="NCBI Taxonomy" id="1974595"/>
    <lineage>
        <taxon>Bacteria</taxon>
        <taxon>Candidatus Joergenseniibacteriota</taxon>
    </lineage>
</organism>
<reference evidence="2 3" key="1">
    <citation type="submission" date="2017-09" db="EMBL/GenBank/DDBJ databases">
        <title>Depth-based differentiation of microbial function through sediment-hosted aquifers and enrichment of novel symbionts in the deep terrestrial subsurface.</title>
        <authorList>
            <person name="Probst A.J."/>
            <person name="Ladd B."/>
            <person name="Jarett J.K."/>
            <person name="Geller-Mcgrath D.E."/>
            <person name="Sieber C.M."/>
            <person name="Emerson J.B."/>
            <person name="Anantharaman K."/>
            <person name="Thomas B.C."/>
            <person name="Malmstrom R."/>
            <person name="Stieglmeier M."/>
            <person name="Klingl A."/>
            <person name="Woyke T."/>
            <person name="Ryan C.M."/>
            <person name="Banfield J.F."/>
        </authorList>
    </citation>
    <scope>NUCLEOTIDE SEQUENCE [LARGE SCALE GENOMIC DNA]</scope>
    <source>
        <strain evidence="2">CG23_combo_of_CG06-09_8_20_14_all_54_14</strain>
    </source>
</reference>
<evidence type="ECO:0000313" key="3">
    <source>
        <dbReference type="Proteomes" id="UP000228812"/>
    </source>
</evidence>